<sequence>MRALGLSLWLSTLLLLVPIGGYAAETLHNKQTQDVENIKEPIYNPFIERYVLDELKILRTDMNNLHVDLTKEITNRDIGLTTRAVGYATDTVTYFFYLIAGISSVLVLLGWNSIRDIKDKVHNLADAKVSEVIDVYEERLAKLEEELHRKSKGLSNAHKQISQHQDIHSLWLKAGQETLTNNRIKIYDQILAMDPENVEALTYKADAALEMDEPQWAINLCQRALEIEPEHRHAYYQMAGAYALMDQPNEALDYLELALKDSDVQAEEVLNDSAFISLKDLPRFKELLHIDAD</sequence>
<accession>A0A4P9K3L5</accession>
<dbReference type="EMBL" id="CP040602">
    <property type="protein sequence ID" value="QCU89445.1"/>
    <property type="molecule type" value="Genomic_DNA"/>
</dbReference>
<dbReference type="Proteomes" id="UP000304864">
    <property type="component" value="Chromosome"/>
</dbReference>
<keyword evidence="2" id="KW-1133">Transmembrane helix</keyword>
<feature type="coiled-coil region" evidence="1">
    <location>
        <begin position="126"/>
        <end position="160"/>
    </location>
</feature>
<dbReference type="RefSeq" id="WP_138563811.1">
    <property type="nucleotide sequence ID" value="NZ_CP040602.1"/>
</dbReference>
<keyword evidence="2" id="KW-0472">Membrane</keyword>
<dbReference type="InterPro" id="IPR011990">
    <property type="entry name" value="TPR-like_helical_dom_sf"/>
</dbReference>
<name>A0A4P9K3L5_9GAMM</name>
<organism evidence="3 4">
    <name type="scientific">Thiomicrorhabdus sediminis</name>
    <dbReference type="NCBI Taxonomy" id="2580412"/>
    <lineage>
        <taxon>Bacteria</taxon>
        <taxon>Pseudomonadati</taxon>
        <taxon>Pseudomonadota</taxon>
        <taxon>Gammaproteobacteria</taxon>
        <taxon>Thiotrichales</taxon>
        <taxon>Piscirickettsiaceae</taxon>
        <taxon>Thiomicrorhabdus</taxon>
    </lineage>
</organism>
<evidence type="ECO:0000313" key="4">
    <source>
        <dbReference type="Proteomes" id="UP000304864"/>
    </source>
</evidence>
<dbReference type="SMART" id="SM00028">
    <property type="entry name" value="TPR"/>
    <property type="match status" value="2"/>
</dbReference>
<reference evidence="3 4" key="1">
    <citation type="submission" date="2019-05" db="EMBL/GenBank/DDBJ databases">
        <title>Thiomicrorhabdus sediminis sp. nov, a novel sulfur-oxidizing bacterium isolated from coastal sediment.</title>
        <authorList>
            <person name="Liu X."/>
        </authorList>
    </citation>
    <scope>NUCLEOTIDE SEQUENCE [LARGE SCALE GENOMIC DNA]</scope>
    <source>
        <strain evidence="3 4">G1</strain>
    </source>
</reference>
<dbReference type="SUPFAM" id="SSF48452">
    <property type="entry name" value="TPR-like"/>
    <property type="match status" value="1"/>
</dbReference>
<dbReference type="KEGG" id="thig:FE785_01750"/>
<dbReference type="PANTHER" id="PTHR12558">
    <property type="entry name" value="CELL DIVISION CYCLE 16,23,27"/>
    <property type="match status" value="1"/>
</dbReference>
<keyword evidence="2" id="KW-0812">Transmembrane</keyword>
<dbReference type="NCBIfam" id="NF047558">
    <property type="entry name" value="TPR_END_plus"/>
    <property type="match status" value="1"/>
</dbReference>
<keyword evidence="1" id="KW-0175">Coiled coil</keyword>
<evidence type="ECO:0000256" key="1">
    <source>
        <dbReference type="SAM" id="Coils"/>
    </source>
</evidence>
<dbReference type="Gene3D" id="1.25.40.10">
    <property type="entry name" value="Tetratricopeptide repeat domain"/>
    <property type="match status" value="1"/>
</dbReference>
<dbReference type="PANTHER" id="PTHR12558:SF13">
    <property type="entry name" value="CELL DIVISION CYCLE PROTEIN 27 HOMOLOG"/>
    <property type="match status" value="1"/>
</dbReference>
<dbReference type="Pfam" id="PF12895">
    <property type="entry name" value="ANAPC3"/>
    <property type="match status" value="1"/>
</dbReference>
<dbReference type="InterPro" id="IPR019734">
    <property type="entry name" value="TPR_rpt"/>
</dbReference>
<evidence type="ECO:0000256" key="2">
    <source>
        <dbReference type="SAM" id="Phobius"/>
    </source>
</evidence>
<gene>
    <name evidence="3" type="ORF">FE785_01750</name>
</gene>
<feature type="transmembrane region" description="Helical" evidence="2">
    <location>
        <begin position="94"/>
        <end position="114"/>
    </location>
</feature>
<dbReference type="AlphaFoldDB" id="A0A4P9K3L5"/>
<protein>
    <submittedName>
        <fullName evidence="3">Uncharacterized protein</fullName>
    </submittedName>
</protein>
<proteinExistence type="predicted"/>
<keyword evidence="4" id="KW-1185">Reference proteome</keyword>
<evidence type="ECO:0000313" key="3">
    <source>
        <dbReference type="EMBL" id="QCU89445.1"/>
    </source>
</evidence>
<dbReference type="OrthoDB" id="9792573at2"/>